<dbReference type="InterPro" id="IPR001387">
    <property type="entry name" value="Cro/C1-type_HTH"/>
</dbReference>
<evidence type="ECO:0000259" key="2">
    <source>
        <dbReference type="PROSITE" id="PS50943"/>
    </source>
</evidence>
<keyword evidence="1" id="KW-0238">DNA-binding</keyword>
<dbReference type="Gene3D" id="1.10.260.40">
    <property type="entry name" value="lambda repressor-like DNA-binding domains"/>
    <property type="match status" value="1"/>
</dbReference>
<sequence>MNGFGNRLKALREKRALTPDQMAEQIGFTKSVIWSYEMEKKEPSVRHILRLANFFDVSIDYLLKGVEINQTLDLQHISDLKRHTLTIDNRQLSKDELVDAIAFVKAKRLLKEAE</sequence>
<dbReference type="Proteomes" id="UP001597383">
    <property type="component" value="Unassembled WGS sequence"/>
</dbReference>
<proteinExistence type="predicted"/>
<dbReference type="CDD" id="cd00093">
    <property type="entry name" value="HTH_XRE"/>
    <property type="match status" value="1"/>
</dbReference>
<evidence type="ECO:0000256" key="1">
    <source>
        <dbReference type="ARBA" id="ARBA00023125"/>
    </source>
</evidence>
<dbReference type="SMART" id="SM00530">
    <property type="entry name" value="HTH_XRE"/>
    <property type="match status" value="1"/>
</dbReference>
<dbReference type="EMBL" id="JBHUHQ010000009">
    <property type="protein sequence ID" value="MFD2043592.1"/>
    <property type="molecule type" value="Genomic_DNA"/>
</dbReference>
<reference evidence="4" key="1">
    <citation type="journal article" date="2019" name="Int. J. Syst. Evol. Microbiol.">
        <title>The Global Catalogue of Microorganisms (GCM) 10K type strain sequencing project: providing services to taxonomists for standard genome sequencing and annotation.</title>
        <authorList>
            <consortium name="The Broad Institute Genomics Platform"/>
            <consortium name="The Broad Institute Genome Sequencing Center for Infectious Disease"/>
            <person name="Wu L."/>
            <person name="Ma J."/>
        </authorList>
    </citation>
    <scope>NUCLEOTIDE SEQUENCE [LARGE SCALE GENOMIC DNA]</scope>
    <source>
        <strain evidence="4">R28</strain>
    </source>
</reference>
<dbReference type="RefSeq" id="WP_377555318.1">
    <property type="nucleotide sequence ID" value="NZ_JBHUHQ010000009.1"/>
</dbReference>
<evidence type="ECO:0000313" key="4">
    <source>
        <dbReference type="Proteomes" id="UP001597383"/>
    </source>
</evidence>
<dbReference type="Pfam" id="PF12844">
    <property type="entry name" value="HTH_19"/>
    <property type="match status" value="1"/>
</dbReference>
<organism evidence="3 4">
    <name type="scientific">Ornithinibacillus salinisoli</name>
    <dbReference type="NCBI Taxonomy" id="1848459"/>
    <lineage>
        <taxon>Bacteria</taxon>
        <taxon>Bacillati</taxon>
        <taxon>Bacillota</taxon>
        <taxon>Bacilli</taxon>
        <taxon>Bacillales</taxon>
        <taxon>Bacillaceae</taxon>
        <taxon>Ornithinibacillus</taxon>
    </lineage>
</organism>
<dbReference type="PANTHER" id="PTHR46558">
    <property type="entry name" value="TRACRIPTIONAL REGULATORY PROTEIN-RELATED-RELATED"/>
    <property type="match status" value="1"/>
</dbReference>
<keyword evidence="4" id="KW-1185">Reference proteome</keyword>
<gene>
    <name evidence="3" type="ORF">ACFSJF_04790</name>
</gene>
<dbReference type="SUPFAM" id="SSF47413">
    <property type="entry name" value="lambda repressor-like DNA-binding domains"/>
    <property type="match status" value="1"/>
</dbReference>
<dbReference type="PROSITE" id="PS50943">
    <property type="entry name" value="HTH_CROC1"/>
    <property type="match status" value="1"/>
</dbReference>
<dbReference type="InterPro" id="IPR010982">
    <property type="entry name" value="Lambda_DNA-bd_dom_sf"/>
</dbReference>
<comment type="caution">
    <text evidence="3">The sequence shown here is derived from an EMBL/GenBank/DDBJ whole genome shotgun (WGS) entry which is preliminary data.</text>
</comment>
<name>A0ABW4VV96_9BACI</name>
<accession>A0ABW4VV96</accession>
<feature type="domain" description="HTH cro/C1-type" evidence="2">
    <location>
        <begin position="8"/>
        <end position="62"/>
    </location>
</feature>
<evidence type="ECO:0000313" key="3">
    <source>
        <dbReference type="EMBL" id="MFD2043592.1"/>
    </source>
</evidence>
<dbReference type="PANTHER" id="PTHR46558:SF11">
    <property type="entry name" value="HTH-TYPE TRANSCRIPTIONAL REGULATOR XRE"/>
    <property type="match status" value="1"/>
</dbReference>
<protein>
    <submittedName>
        <fullName evidence="3">Helix-turn-helix domain-containing protein</fullName>
    </submittedName>
</protein>